<dbReference type="InterPro" id="IPR007569">
    <property type="entry name" value="DUF559"/>
</dbReference>
<evidence type="ECO:0000256" key="3">
    <source>
        <dbReference type="ARBA" id="ARBA00022763"/>
    </source>
</evidence>
<evidence type="ECO:0000256" key="6">
    <source>
        <dbReference type="PIRNR" id="PIRNR018267"/>
    </source>
</evidence>
<dbReference type="RefSeq" id="WP_068870683.1">
    <property type="nucleotide sequence ID" value="NZ_CP016539.2"/>
</dbReference>
<dbReference type="PIRSF" id="PIRSF018267">
    <property type="entry name" value="VSR_endonuc"/>
    <property type="match status" value="1"/>
</dbReference>
<dbReference type="Gene3D" id="3.40.960.10">
    <property type="entry name" value="VSR Endonuclease"/>
    <property type="match status" value="1"/>
</dbReference>
<keyword evidence="5 6" id="KW-0234">DNA repair</keyword>
<organism evidence="8 9">
    <name type="scientific">Planococcus plakortidis</name>
    <dbReference type="NCBI Taxonomy" id="1038856"/>
    <lineage>
        <taxon>Bacteria</taxon>
        <taxon>Bacillati</taxon>
        <taxon>Bacillota</taxon>
        <taxon>Bacilli</taxon>
        <taxon>Bacillales</taxon>
        <taxon>Caryophanaceae</taxon>
        <taxon>Planococcus</taxon>
    </lineage>
</organism>
<keyword evidence="4 6" id="KW-0378">Hydrolase</keyword>
<evidence type="ECO:0000256" key="2">
    <source>
        <dbReference type="ARBA" id="ARBA00022759"/>
    </source>
</evidence>
<dbReference type="GO" id="GO:0006298">
    <property type="term" value="P:mismatch repair"/>
    <property type="evidence" value="ECO:0007669"/>
    <property type="project" value="UniProtKB-UniRule"/>
</dbReference>
<dbReference type="SUPFAM" id="SSF52980">
    <property type="entry name" value="Restriction endonuclease-like"/>
    <property type="match status" value="1"/>
</dbReference>
<dbReference type="InterPro" id="IPR011335">
    <property type="entry name" value="Restrct_endonuc-II-like"/>
</dbReference>
<dbReference type="Pfam" id="PF04480">
    <property type="entry name" value="DUF559"/>
    <property type="match status" value="1"/>
</dbReference>
<feature type="domain" description="DUF559" evidence="7">
    <location>
        <begin position="89"/>
        <end position="132"/>
    </location>
</feature>
<evidence type="ECO:0000256" key="4">
    <source>
        <dbReference type="ARBA" id="ARBA00022801"/>
    </source>
</evidence>
<keyword evidence="1 6" id="KW-0540">Nuclease</keyword>
<gene>
    <name evidence="8" type="ORF">BBI15_10170</name>
</gene>
<evidence type="ECO:0000259" key="7">
    <source>
        <dbReference type="Pfam" id="PF04480"/>
    </source>
</evidence>
<evidence type="ECO:0000313" key="9">
    <source>
        <dbReference type="Proteomes" id="UP000092650"/>
    </source>
</evidence>
<accession>A0A1C7EA54</accession>
<dbReference type="AlphaFoldDB" id="A0A1C7EA54"/>
<dbReference type="OrthoDB" id="9801520at2"/>
<dbReference type="STRING" id="1038856.BBI15_10170"/>
<dbReference type="InterPro" id="IPR004603">
    <property type="entry name" value="DNA_mismatch_endonuc_vsr"/>
</dbReference>
<keyword evidence="2 6" id="KW-0255">Endonuclease</keyword>
<evidence type="ECO:0000313" key="8">
    <source>
        <dbReference type="EMBL" id="ANU20555.1"/>
    </source>
</evidence>
<keyword evidence="9" id="KW-1185">Reference proteome</keyword>
<dbReference type="GO" id="GO:0004519">
    <property type="term" value="F:endonuclease activity"/>
    <property type="evidence" value="ECO:0007669"/>
    <property type="project" value="UniProtKB-KW"/>
</dbReference>
<dbReference type="Pfam" id="PF03852">
    <property type="entry name" value="Vsr"/>
    <property type="match status" value="1"/>
</dbReference>
<dbReference type="KEGG" id="ppla:BBI15_10170"/>
<dbReference type="REBASE" id="155854">
    <property type="entry name" value="V.Ppl23997ORF10175P"/>
</dbReference>
<name>A0A1C7EA54_9BACL</name>
<keyword evidence="3 6" id="KW-0227">DNA damage</keyword>
<evidence type="ECO:0000256" key="5">
    <source>
        <dbReference type="ARBA" id="ARBA00023204"/>
    </source>
</evidence>
<reference evidence="8" key="1">
    <citation type="submission" date="2016-10" db="EMBL/GenBank/DDBJ databases">
        <authorList>
            <person name="See-Too W.S."/>
        </authorList>
    </citation>
    <scope>NUCLEOTIDE SEQUENCE [LARGE SCALE GENOMIC DNA]</scope>
    <source>
        <strain evidence="8">DSM 23997</strain>
    </source>
</reference>
<dbReference type="EC" id="3.1.-.-" evidence="6"/>
<dbReference type="EMBL" id="CP016539">
    <property type="protein sequence ID" value="ANU20555.1"/>
    <property type="molecule type" value="Genomic_DNA"/>
</dbReference>
<comment type="function">
    <text evidence="6">May nick specific sequences that contain T:G mispairs resulting from m5C-deamination.</text>
</comment>
<protein>
    <recommendedName>
        <fullName evidence="6">Very short patch repair endonuclease</fullName>
        <ecNumber evidence="6">3.1.-.-</ecNumber>
    </recommendedName>
</protein>
<sequence length="143" mass="17101">MPDKISKEKRSKIMGSIRAQSKLENIFSKALWHKGIRFRKNVRKLRGTPDVAIKKYKVVIFVDSCFWHGCPLHYKRPKSNQEFWDAKIARNKERDLEVDAHYTDLGWHVLRVWEHDIRKNLDETVDSTLEFIQAAMRRYKESD</sequence>
<dbReference type="CDD" id="cd00221">
    <property type="entry name" value="Vsr"/>
    <property type="match status" value="1"/>
</dbReference>
<dbReference type="Proteomes" id="UP000092650">
    <property type="component" value="Chromosome"/>
</dbReference>
<proteinExistence type="inferred from homology"/>
<evidence type="ECO:0000256" key="1">
    <source>
        <dbReference type="ARBA" id="ARBA00022722"/>
    </source>
</evidence>
<comment type="similarity">
    <text evidence="6">Belongs to the vsr family.</text>
</comment>
<dbReference type="NCBIfam" id="TIGR00632">
    <property type="entry name" value="vsr"/>
    <property type="match status" value="1"/>
</dbReference>
<dbReference type="GO" id="GO:0016787">
    <property type="term" value="F:hydrolase activity"/>
    <property type="evidence" value="ECO:0007669"/>
    <property type="project" value="UniProtKB-KW"/>
</dbReference>